<evidence type="ECO:0000313" key="1">
    <source>
        <dbReference type="EMBL" id="KAF6017301.1"/>
    </source>
</evidence>
<organism evidence="1 2">
    <name type="scientific">Bugula neritina</name>
    <name type="common">Brown bryozoan</name>
    <name type="synonym">Sertularia neritina</name>
    <dbReference type="NCBI Taxonomy" id="10212"/>
    <lineage>
        <taxon>Eukaryota</taxon>
        <taxon>Metazoa</taxon>
        <taxon>Spiralia</taxon>
        <taxon>Lophotrochozoa</taxon>
        <taxon>Bryozoa</taxon>
        <taxon>Gymnolaemata</taxon>
        <taxon>Cheilostomatida</taxon>
        <taxon>Flustrina</taxon>
        <taxon>Buguloidea</taxon>
        <taxon>Bugulidae</taxon>
        <taxon>Bugula</taxon>
    </lineage>
</organism>
<proteinExistence type="predicted"/>
<sequence>MNDQPAGQARNMKLPTFQRPVRTANDRKCFRCGKAEHIANDRACPARDKKYRVCHKLVHFAKSKFCKGVPVVHNVIEEADQSPQISRPEDEDAALYNIKPSSNIKIPKCNASIEG</sequence>
<dbReference type="EMBL" id="VXIV02003414">
    <property type="protein sequence ID" value="KAF6017301.1"/>
    <property type="molecule type" value="Genomic_DNA"/>
</dbReference>
<dbReference type="OrthoDB" id="8039770at2759"/>
<protein>
    <submittedName>
        <fullName evidence="1">Uncharacterized protein</fullName>
    </submittedName>
</protein>
<dbReference type="Proteomes" id="UP000593567">
    <property type="component" value="Unassembled WGS sequence"/>
</dbReference>
<dbReference type="Gene3D" id="4.10.60.10">
    <property type="entry name" value="Zinc finger, CCHC-type"/>
    <property type="match status" value="1"/>
</dbReference>
<keyword evidence="2" id="KW-1185">Reference proteome</keyword>
<name>A0A7J7IV61_BUGNE</name>
<accession>A0A7J7IV61</accession>
<dbReference type="AlphaFoldDB" id="A0A7J7IV61"/>
<comment type="caution">
    <text evidence="1">The sequence shown here is derived from an EMBL/GenBank/DDBJ whole genome shotgun (WGS) entry which is preliminary data.</text>
</comment>
<reference evidence="1" key="1">
    <citation type="submission" date="2020-06" db="EMBL/GenBank/DDBJ databases">
        <title>Draft genome of Bugula neritina, a colonial animal packing powerful symbionts and potential medicines.</title>
        <authorList>
            <person name="Rayko M."/>
        </authorList>
    </citation>
    <scope>NUCLEOTIDE SEQUENCE [LARGE SCALE GENOMIC DNA]</scope>
    <source>
        <strain evidence="1">Kwan_BN1</strain>
    </source>
</reference>
<gene>
    <name evidence="1" type="ORF">EB796_024368</name>
</gene>
<evidence type="ECO:0000313" key="2">
    <source>
        <dbReference type="Proteomes" id="UP000593567"/>
    </source>
</evidence>